<feature type="region of interest" description="Disordered" evidence="4">
    <location>
        <begin position="1"/>
        <end position="24"/>
    </location>
</feature>
<evidence type="ECO:0000256" key="4">
    <source>
        <dbReference type="SAM" id="MobiDB-lite"/>
    </source>
</evidence>
<dbReference type="GO" id="GO:0016747">
    <property type="term" value="F:acyltransferase activity, transferring groups other than amino-acyl groups"/>
    <property type="evidence" value="ECO:0007669"/>
    <property type="project" value="InterPro"/>
</dbReference>
<proteinExistence type="inferred from homology"/>
<dbReference type="InterPro" id="IPR001099">
    <property type="entry name" value="Chalcone/stilbene_synt_N"/>
</dbReference>
<comment type="similarity">
    <text evidence="1">Belongs to the thiolase-like superfamily. Chalcone/stilbene synthases family.</text>
</comment>
<dbReference type="EMBL" id="MH908894">
    <property type="protein sequence ID" value="AYM53115.1"/>
    <property type="molecule type" value="Genomic_DNA"/>
</dbReference>
<dbReference type="PANTHER" id="PTHR11877">
    <property type="entry name" value="HYDROXYMETHYLGLUTARYL-COA SYNTHASE"/>
    <property type="match status" value="1"/>
</dbReference>
<dbReference type="Pfam" id="PF00195">
    <property type="entry name" value="Chal_sti_synt_N"/>
    <property type="match status" value="1"/>
</dbReference>
<dbReference type="PANTHER" id="PTHR11877:SF46">
    <property type="entry name" value="TYPE III POLYKETIDE SYNTHASE A"/>
    <property type="match status" value="1"/>
</dbReference>
<evidence type="ECO:0000256" key="3">
    <source>
        <dbReference type="PIRSR" id="PIRSR000451-1"/>
    </source>
</evidence>
<name>A0A3S7UWI3_SORCE</name>
<dbReference type="PIRSF" id="PIRSF000451">
    <property type="entry name" value="PKS_III"/>
    <property type="match status" value="1"/>
</dbReference>
<dbReference type="GO" id="GO:0030639">
    <property type="term" value="P:polyketide biosynthetic process"/>
    <property type="evidence" value="ECO:0007669"/>
    <property type="project" value="TreeGrafter"/>
</dbReference>
<keyword evidence="2" id="KW-0808">Transferase</keyword>
<dbReference type="AlphaFoldDB" id="A0A3S7UWI3"/>
<accession>A0A3S7UWI3</accession>
<dbReference type="Gene3D" id="3.40.47.10">
    <property type="match status" value="2"/>
</dbReference>
<dbReference type="CDD" id="cd00831">
    <property type="entry name" value="CHS_like"/>
    <property type="match status" value="1"/>
</dbReference>
<dbReference type="InterPro" id="IPR012328">
    <property type="entry name" value="Chalcone/stilbene_synt_C"/>
</dbReference>
<evidence type="ECO:0000313" key="7">
    <source>
        <dbReference type="EMBL" id="AYM53115.1"/>
    </source>
</evidence>
<feature type="domain" description="Chalcone/stilbene synthase C-terminal" evidence="6">
    <location>
        <begin position="252"/>
        <end position="380"/>
    </location>
</feature>
<dbReference type="Pfam" id="PF02797">
    <property type="entry name" value="Chal_sti_synt_C"/>
    <property type="match status" value="1"/>
</dbReference>
<reference evidence="7" key="1">
    <citation type="journal article" date="2018" name="J. Ind. Microbiol. Biotechnol.">
        <title>Genome mining reveals uncommon alkylpyrones as type III PKS products from myxobacteria.</title>
        <authorList>
            <person name="Hug J.J."/>
            <person name="Panter F."/>
            <person name="Krug D."/>
            <person name="Muller R."/>
        </authorList>
    </citation>
    <scope>NUCLEOTIDE SEQUENCE</scope>
    <source>
        <strain evidence="7">So ce377</strain>
    </source>
</reference>
<evidence type="ECO:0000259" key="6">
    <source>
        <dbReference type="Pfam" id="PF02797"/>
    </source>
</evidence>
<evidence type="ECO:0000256" key="1">
    <source>
        <dbReference type="ARBA" id="ARBA00005531"/>
    </source>
</evidence>
<sequence length="382" mass="40749">MININDSRRGLVHGDDACRGSDAKGRPPVTAYINRIATAVPPNDVHSSFVRFARTLFSDERSRVLFGRMADKAQISHRFSVLAPSVEVGGASIDAGRFYLRGSFPTTADRMRLYEKHAPELAAQAVSGLDLGTTARRITHVIVTSCTGFSAPGIDLDLVERFGLDPSVERTTIGFMGCYAAINALKLARHIVRSAPEARVLVVNVELCTLHLQEAIAMDQMLSFLLFGDGCAAAVVSAEPTGLALDRLHAVVVPGTRELITWNIRDLGFEMFLSGRVPGAIDRGLKAAAGAILDGAAPGEIDLWAVHPGGRSVLDAVEHALELGPDALAASRDVLARFGNMSSATLMFVLQSILADARPGMRGCAMSFGPGLTAETMLFHTD</sequence>
<dbReference type="SUPFAM" id="SSF53901">
    <property type="entry name" value="Thiolase-like"/>
    <property type="match status" value="2"/>
</dbReference>
<evidence type="ECO:0000256" key="2">
    <source>
        <dbReference type="ARBA" id="ARBA00022679"/>
    </source>
</evidence>
<feature type="domain" description="Chalcone/stilbene synthase N-terminal" evidence="5">
    <location>
        <begin position="31"/>
        <end position="240"/>
    </location>
</feature>
<protein>
    <submittedName>
        <fullName evidence="7">Type III polyketide synthase</fullName>
    </submittedName>
</protein>
<organism evidence="7">
    <name type="scientific">Sorangium cellulosum</name>
    <name type="common">Polyangium cellulosum</name>
    <dbReference type="NCBI Taxonomy" id="56"/>
    <lineage>
        <taxon>Bacteria</taxon>
        <taxon>Pseudomonadati</taxon>
        <taxon>Myxococcota</taxon>
        <taxon>Polyangia</taxon>
        <taxon>Polyangiales</taxon>
        <taxon>Polyangiaceae</taxon>
        <taxon>Sorangium</taxon>
    </lineage>
</organism>
<evidence type="ECO:0000259" key="5">
    <source>
        <dbReference type="Pfam" id="PF00195"/>
    </source>
</evidence>
<dbReference type="InterPro" id="IPR016039">
    <property type="entry name" value="Thiolase-like"/>
</dbReference>
<dbReference type="InterPro" id="IPR011141">
    <property type="entry name" value="Polyketide_synthase_type-III"/>
</dbReference>
<feature type="active site" description="Acyl-thioester intermediate" evidence="3">
    <location>
        <position position="178"/>
    </location>
</feature>